<keyword evidence="3" id="KW-1185">Reference proteome</keyword>
<keyword evidence="1" id="KW-0472">Membrane</keyword>
<keyword evidence="1" id="KW-0812">Transmembrane</keyword>
<organism evidence="2 3">
    <name type="scientific">Burkholderia metallica</name>
    <dbReference type="NCBI Taxonomy" id="488729"/>
    <lineage>
        <taxon>Bacteria</taxon>
        <taxon>Pseudomonadati</taxon>
        <taxon>Pseudomonadota</taxon>
        <taxon>Betaproteobacteria</taxon>
        <taxon>Burkholderiales</taxon>
        <taxon>Burkholderiaceae</taxon>
        <taxon>Burkholderia</taxon>
        <taxon>Burkholderia cepacia complex</taxon>
    </lineage>
</organism>
<comment type="caution">
    <text evidence="2">The sequence shown here is derived from an EMBL/GenBank/DDBJ whole genome shotgun (WGS) entry which is preliminary data.</text>
</comment>
<dbReference type="RefSeq" id="WP_301755317.1">
    <property type="nucleotide sequence ID" value="NZ_JAUJSQ010000003.1"/>
</dbReference>
<evidence type="ECO:0008006" key="4">
    <source>
        <dbReference type="Google" id="ProtNLM"/>
    </source>
</evidence>
<feature type="transmembrane region" description="Helical" evidence="1">
    <location>
        <begin position="51"/>
        <end position="74"/>
    </location>
</feature>
<feature type="transmembrane region" description="Helical" evidence="1">
    <location>
        <begin position="315"/>
        <end position="333"/>
    </location>
</feature>
<dbReference type="Proteomes" id="UP001171606">
    <property type="component" value="Unassembled WGS sequence"/>
</dbReference>
<evidence type="ECO:0000313" key="2">
    <source>
        <dbReference type="EMBL" id="MDN7931865.1"/>
    </source>
</evidence>
<proteinExistence type="predicted"/>
<feature type="transmembrane region" description="Helical" evidence="1">
    <location>
        <begin position="127"/>
        <end position="151"/>
    </location>
</feature>
<evidence type="ECO:0000256" key="1">
    <source>
        <dbReference type="SAM" id="Phobius"/>
    </source>
</evidence>
<sequence length="335" mass="36339">MKHVNPKPTFLKLLAAFGAALPALSHAHVKWFDAYDVSAAPAQLASVFGNPLFLILLALSAVAIFAVIAIDNRLATPRFVRSLDAQGMRHVGPFLRYAVALFFVLLQITGLQVILTPELETGSTAVVMLQYAIAGCALFNRTAFVSGLGILAQYAIAAAEYGMFHLLDYTIVVGIALFLIAESLRAGRLTCASLMALRVTTACTLLWGAIEKFAYPDTFYRLLDQYPYLSFGLDREFFLFSAGFVEFVCAYLIVFGRLSAKACIVALLGFFAVAVIPFGMIDAVGHWPFAAALLALLATPNRFEIKVRPRLNTALYLGGMSSMFAYCYGAQALPG</sequence>
<dbReference type="EMBL" id="JAUJSQ010000003">
    <property type="protein sequence ID" value="MDN7931865.1"/>
    <property type="molecule type" value="Genomic_DNA"/>
</dbReference>
<reference evidence="2" key="1">
    <citation type="submission" date="2023-07" db="EMBL/GenBank/DDBJ databases">
        <title>A collection of bacterial strains from the Burkholderia cepacia Research Laboratory and Repository.</title>
        <authorList>
            <person name="Lipuma J."/>
            <person name="Spilker T."/>
            <person name="Caverly L."/>
        </authorList>
    </citation>
    <scope>NUCLEOTIDE SEQUENCE</scope>
    <source>
        <strain evidence="2">AU42020</strain>
    </source>
</reference>
<keyword evidence="1" id="KW-1133">Transmembrane helix</keyword>
<feature type="transmembrane region" description="Helical" evidence="1">
    <location>
        <begin position="94"/>
        <end position="115"/>
    </location>
</feature>
<evidence type="ECO:0000313" key="3">
    <source>
        <dbReference type="Proteomes" id="UP001171606"/>
    </source>
</evidence>
<feature type="transmembrane region" description="Helical" evidence="1">
    <location>
        <begin position="287"/>
        <end position="303"/>
    </location>
</feature>
<feature type="transmembrane region" description="Helical" evidence="1">
    <location>
        <begin position="237"/>
        <end position="255"/>
    </location>
</feature>
<protein>
    <recommendedName>
        <fullName evidence="4">DoxX family protein</fullName>
    </recommendedName>
</protein>
<name>A0ABT8PAV8_9BURK</name>
<feature type="transmembrane region" description="Helical" evidence="1">
    <location>
        <begin position="163"/>
        <end position="181"/>
    </location>
</feature>
<feature type="transmembrane region" description="Helical" evidence="1">
    <location>
        <begin position="262"/>
        <end position="281"/>
    </location>
</feature>
<accession>A0ABT8PAV8</accession>
<gene>
    <name evidence="2" type="ORF">QZM52_11260</name>
</gene>